<dbReference type="SMART" id="SM00042">
    <property type="entry name" value="CUB"/>
    <property type="match status" value="1"/>
</dbReference>
<comment type="caution">
    <text evidence="7">The sequence shown here is derived from an EMBL/GenBank/DDBJ whole genome shotgun (WGS) entry which is preliminary data.</text>
</comment>
<dbReference type="Gene3D" id="2.60.120.290">
    <property type="entry name" value="Spermadhesin, CUB domain"/>
    <property type="match status" value="1"/>
</dbReference>
<organism evidence="7 8">
    <name type="scientific">Dasania phycosphaerae</name>
    <dbReference type="NCBI Taxonomy" id="2950436"/>
    <lineage>
        <taxon>Bacteria</taxon>
        <taxon>Pseudomonadati</taxon>
        <taxon>Pseudomonadota</taxon>
        <taxon>Gammaproteobacteria</taxon>
        <taxon>Cellvibrionales</taxon>
        <taxon>Spongiibacteraceae</taxon>
        <taxon>Dasania</taxon>
    </lineage>
</organism>
<keyword evidence="1 5" id="KW-0732">Signal</keyword>
<accession>A0A9J6RMU1</accession>
<dbReference type="Gene3D" id="2.60.40.2030">
    <property type="match status" value="1"/>
</dbReference>
<gene>
    <name evidence="7" type="ORF">O0V09_09765</name>
</gene>
<dbReference type="Pfam" id="PF13385">
    <property type="entry name" value="Laminin_G_3"/>
    <property type="match status" value="1"/>
</dbReference>
<feature type="signal peptide" evidence="5">
    <location>
        <begin position="1"/>
        <end position="19"/>
    </location>
</feature>
<feature type="region of interest" description="Disordered" evidence="4">
    <location>
        <begin position="292"/>
        <end position="315"/>
    </location>
</feature>
<reference evidence="7 8" key="1">
    <citation type="submission" date="2022-12" db="EMBL/GenBank/DDBJ databases">
        <title>Dasania phycosphaerae sp. nov., isolated from particulate material of the south coast of Korea.</title>
        <authorList>
            <person name="Jiang Y."/>
        </authorList>
    </citation>
    <scope>NUCLEOTIDE SEQUENCE [LARGE SCALE GENOMIC DNA]</scope>
    <source>
        <strain evidence="7 8">GY-19</strain>
    </source>
</reference>
<proteinExistence type="predicted"/>
<evidence type="ECO:0000259" key="6">
    <source>
        <dbReference type="PROSITE" id="PS01180"/>
    </source>
</evidence>
<evidence type="ECO:0000313" key="8">
    <source>
        <dbReference type="Proteomes" id="UP001069090"/>
    </source>
</evidence>
<dbReference type="SUPFAM" id="SSF141072">
    <property type="entry name" value="CalX-like"/>
    <property type="match status" value="1"/>
</dbReference>
<dbReference type="InterPro" id="IPR000859">
    <property type="entry name" value="CUB_dom"/>
</dbReference>
<evidence type="ECO:0000256" key="1">
    <source>
        <dbReference type="ARBA" id="ARBA00022729"/>
    </source>
</evidence>
<dbReference type="InterPro" id="IPR035914">
    <property type="entry name" value="Sperma_CUB_dom_sf"/>
</dbReference>
<dbReference type="SMART" id="SM00560">
    <property type="entry name" value="LamGL"/>
    <property type="match status" value="1"/>
</dbReference>
<dbReference type="Proteomes" id="UP001069090">
    <property type="component" value="Unassembled WGS sequence"/>
</dbReference>
<evidence type="ECO:0000256" key="5">
    <source>
        <dbReference type="SAM" id="SignalP"/>
    </source>
</evidence>
<evidence type="ECO:0000313" key="7">
    <source>
        <dbReference type="EMBL" id="MCZ0865487.1"/>
    </source>
</evidence>
<dbReference type="Pfam" id="PF20419">
    <property type="entry name" value="DUF6701"/>
    <property type="match status" value="1"/>
</dbReference>
<dbReference type="SUPFAM" id="SSF49854">
    <property type="entry name" value="Spermadhesin, CUB domain"/>
    <property type="match status" value="1"/>
</dbReference>
<dbReference type="InterPro" id="IPR013320">
    <property type="entry name" value="ConA-like_dom_sf"/>
</dbReference>
<keyword evidence="2" id="KW-0677">Repeat</keyword>
<dbReference type="InterPro" id="IPR046524">
    <property type="entry name" value="DUF6701"/>
</dbReference>
<sequence>MLRLLTILLLACVAQTAWALNLCSSTSSTASSGSLYDSGGAGSNYSNNESCNFLIQPSGGGTITLSFSAFNVENNYDYVRIYDGTSTSAPLLATLTGTSIPSAVVASSGSMLVRFTSDGSVVRSGFSASWSVGSSCSPYMGMATLNEFFKDRTNQRNDADDFVEVKILDNSIASSVFSNWTLQVCEDDESGNNNDNDGCSPVISVNSFTDKTLPWIVLKDGNIGTYVNFKTGFDAILKDANGDVIDYVQVDGHSVLEQAGCTGASLPYDYQTGAPGASDKFIFRKPDGIGDWDSATSASAPPTEDDTNDDIDPNAPDLSISDASVFAGDDAVFTLTLDAMYGSDIRIDYKTVDGTAVAGTDYTGTGSTQTVTIPAGSLTATITVATASTGSGSFQILLSNARDASIIDQIAVGNIYARPVADYQFEELWNGTAGEVIDSSGNGLDGRAINGANSSNTSPPGAAITGDPGTCRFAEFDGNNQYVSIADNNLLDLSSDLTVSVWIYPRAFPSSDLHTILSKDENYEFHLTSSGQINWWWNDSAGTTREIFTSGTALSLNTWYHVAITYSSGSQKVYIDGVERGSSSYSGNLRLNSDPLLIGTDLNFVGSRNLNGMIDEVKIFSSAFDQQGINFLRQQTHPCTAVVSLDHFDIDHNGNAIYCLNTPVTVTAEQLDNSTYEDYNGSITLNTQSGKGTWTLLTGTGSFNDATPNDGIATYTYSNIIGADDNGVAVFNLYHGDTDTTVPLSINISVDDGSANDDDLEGNLSFSESGFTLTGSALVNNPPNPIDTNLPVATQTAGSDFAVYIAAYGTTPTDPSCGVIESYQGLKSLTFTHNYNDPATGTLQPTINGSAISSAIDVTFTNGQAVVTEKYKDVGQIQLSVSEGGTVGSSNPFVVQPASFDIQVAGNPGATSASGTKFIAAGSNFAVTVQVLDAEGDITPNYGNESAAEAVDLSHALVGPAGGDAGNLTGSLTKTADGTYTGTYQWDEVGIIALTAAVADGDYLSSGNVTSTLSHVGRFIPANFIVTSSAVTPAEAGANPYSYLGQEFLVDYTLVAVDVNGNTVTNYTGAYAKLDMNNIGALGDVDGLTANVGFGAVDASSATELTSRITTGSAPAVNWLNGVAIMLDLPMSIDRDAVVDGPFSTVQIGLNVQDSDNVGFASLDLEVDSSSAGNDALQLSGSPGELRYGRAYFPPVYGPETPAGDLAIPMQLQYWDGSAFVINSDDNSSPYDGWSAACADPDGSDSLACIDAPVTVPGAPALVSGGFNDSSKPIIITRPGSGKTGSLDITVTVDSWLQYDWDSDGTFTDNPSTRVTFGSYRGHDKIIYWREAE</sequence>
<keyword evidence="3" id="KW-1015">Disulfide bond</keyword>
<feature type="compositionally biased region" description="Acidic residues" evidence="4">
    <location>
        <begin position="303"/>
        <end position="312"/>
    </location>
</feature>
<keyword evidence="8" id="KW-1185">Reference proteome</keyword>
<dbReference type="EMBL" id="JAPTGG010000007">
    <property type="protein sequence ID" value="MCZ0865487.1"/>
    <property type="molecule type" value="Genomic_DNA"/>
</dbReference>
<feature type="domain" description="CUB" evidence="6">
    <location>
        <begin position="23"/>
        <end position="133"/>
    </location>
</feature>
<dbReference type="PROSITE" id="PS01180">
    <property type="entry name" value="CUB"/>
    <property type="match status" value="1"/>
</dbReference>
<protein>
    <recommendedName>
        <fullName evidence="6">CUB domain-containing protein</fullName>
    </recommendedName>
</protein>
<dbReference type="InterPro" id="IPR038081">
    <property type="entry name" value="CalX-like_sf"/>
</dbReference>
<dbReference type="PANTHER" id="PTHR24251:SF37">
    <property type="entry name" value="CUB DOMAIN-CONTAINING PROTEIN"/>
    <property type="match status" value="1"/>
</dbReference>
<dbReference type="Gene3D" id="2.60.120.200">
    <property type="match status" value="1"/>
</dbReference>
<evidence type="ECO:0000256" key="2">
    <source>
        <dbReference type="ARBA" id="ARBA00022737"/>
    </source>
</evidence>
<dbReference type="PANTHER" id="PTHR24251">
    <property type="entry name" value="OVOCHYMASE-RELATED"/>
    <property type="match status" value="1"/>
</dbReference>
<evidence type="ECO:0000256" key="3">
    <source>
        <dbReference type="ARBA" id="ARBA00023157"/>
    </source>
</evidence>
<name>A0A9J6RMU1_9GAMM</name>
<dbReference type="SUPFAM" id="SSF49899">
    <property type="entry name" value="Concanavalin A-like lectins/glucanases"/>
    <property type="match status" value="1"/>
</dbReference>
<feature type="chain" id="PRO_5039939257" description="CUB domain-containing protein" evidence="5">
    <location>
        <begin position="20"/>
        <end position="1333"/>
    </location>
</feature>
<dbReference type="CDD" id="cd00041">
    <property type="entry name" value="CUB"/>
    <property type="match status" value="1"/>
</dbReference>
<dbReference type="RefSeq" id="WP_258331761.1">
    <property type="nucleotide sequence ID" value="NZ_JAPTGG010000007.1"/>
</dbReference>
<dbReference type="InterPro" id="IPR006558">
    <property type="entry name" value="LamG-like"/>
</dbReference>
<dbReference type="Pfam" id="PF00431">
    <property type="entry name" value="CUB"/>
    <property type="match status" value="1"/>
</dbReference>
<evidence type="ECO:0000256" key="4">
    <source>
        <dbReference type="SAM" id="MobiDB-lite"/>
    </source>
</evidence>